<evidence type="ECO:0000256" key="1">
    <source>
        <dbReference type="ARBA" id="ARBA00022723"/>
    </source>
</evidence>
<sequence>MKKCKEKRKKRRTAIWAALAIFLALCIFVVWDQWNLTATQYEIRTEKLDSPVRIVQLSDLHNREFGPDNAALIEKVQALSPDIIAVTGDMNADDSNQKQVVFPLLKRLVHLAPVYYSLGNHEYKLDNLEDFIEQIRATGTVFLDNAMVDYHVGAQTITIGGMSEYPFYDGYAPDYDNNQRHFLDAFTQEKNFKLLLCHFPEHYIWRYQEYNIDLMLAGHTHGGVVRIPFLGGMVAPNQAGLFPEYDDGMHSSDSATILISKGLGSNFWWLPRINNPPEITVVDLVPLE</sequence>
<keyword evidence="1" id="KW-0479">Metal-binding</keyword>
<evidence type="ECO:0000313" key="6">
    <source>
        <dbReference type="Proteomes" id="UP000886787"/>
    </source>
</evidence>
<dbReference type="SUPFAM" id="SSF56300">
    <property type="entry name" value="Metallo-dependent phosphatases"/>
    <property type="match status" value="1"/>
</dbReference>
<dbReference type="GO" id="GO:0016020">
    <property type="term" value="C:membrane"/>
    <property type="evidence" value="ECO:0007669"/>
    <property type="project" value="GOC"/>
</dbReference>
<dbReference type="GO" id="GO:0046872">
    <property type="term" value="F:metal ion binding"/>
    <property type="evidence" value="ECO:0007669"/>
    <property type="project" value="UniProtKB-KW"/>
</dbReference>
<comment type="caution">
    <text evidence="5">The sequence shown here is derived from an EMBL/GenBank/DDBJ whole genome shotgun (WGS) entry which is preliminary data.</text>
</comment>
<evidence type="ECO:0000256" key="2">
    <source>
        <dbReference type="ARBA" id="ARBA00022801"/>
    </source>
</evidence>
<dbReference type="Proteomes" id="UP000886787">
    <property type="component" value="Unassembled WGS sequence"/>
</dbReference>
<gene>
    <name evidence="5" type="ORF">IAD32_06355</name>
</gene>
<dbReference type="Gene3D" id="3.60.21.10">
    <property type="match status" value="1"/>
</dbReference>
<dbReference type="InterPro" id="IPR051158">
    <property type="entry name" value="Metallophosphoesterase_sf"/>
</dbReference>
<accession>A0A9D0ZIH6</accession>
<dbReference type="PANTHER" id="PTHR31302:SF31">
    <property type="entry name" value="PHOSPHODIESTERASE YAEI"/>
    <property type="match status" value="1"/>
</dbReference>
<name>A0A9D0ZIH6_9FIRM</name>
<dbReference type="GO" id="GO:0008758">
    <property type="term" value="F:UDP-2,3-diacylglucosamine hydrolase activity"/>
    <property type="evidence" value="ECO:0007669"/>
    <property type="project" value="TreeGrafter"/>
</dbReference>
<reference evidence="5" key="1">
    <citation type="submission" date="2020-10" db="EMBL/GenBank/DDBJ databases">
        <authorList>
            <person name="Gilroy R."/>
        </authorList>
    </citation>
    <scope>NUCLEOTIDE SEQUENCE</scope>
    <source>
        <strain evidence="5">ChiSjej1B19-3389</strain>
    </source>
</reference>
<organism evidence="5 6">
    <name type="scientific">Candidatus Scatavimonas merdigallinarum</name>
    <dbReference type="NCBI Taxonomy" id="2840914"/>
    <lineage>
        <taxon>Bacteria</taxon>
        <taxon>Bacillati</taxon>
        <taxon>Bacillota</taxon>
        <taxon>Clostridia</taxon>
        <taxon>Eubacteriales</taxon>
        <taxon>Oscillospiraceae</taxon>
        <taxon>Oscillospiraceae incertae sedis</taxon>
        <taxon>Candidatus Scatavimonas</taxon>
    </lineage>
</organism>
<dbReference type="Pfam" id="PF00149">
    <property type="entry name" value="Metallophos"/>
    <property type="match status" value="1"/>
</dbReference>
<reference evidence="5" key="2">
    <citation type="journal article" date="2021" name="PeerJ">
        <title>Extensive microbial diversity within the chicken gut microbiome revealed by metagenomics and culture.</title>
        <authorList>
            <person name="Gilroy R."/>
            <person name="Ravi A."/>
            <person name="Getino M."/>
            <person name="Pursley I."/>
            <person name="Horton D.L."/>
            <person name="Alikhan N.F."/>
            <person name="Baker D."/>
            <person name="Gharbi K."/>
            <person name="Hall N."/>
            <person name="Watson M."/>
            <person name="Adriaenssens E.M."/>
            <person name="Foster-Nyarko E."/>
            <person name="Jarju S."/>
            <person name="Secka A."/>
            <person name="Antonio M."/>
            <person name="Oren A."/>
            <person name="Chaudhuri R.R."/>
            <person name="La Ragione R."/>
            <person name="Hildebrand F."/>
            <person name="Pallen M.J."/>
        </authorList>
    </citation>
    <scope>NUCLEOTIDE SEQUENCE</scope>
    <source>
        <strain evidence="5">ChiSjej1B19-3389</strain>
    </source>
</reference>
<proteinExistence type="predicted"/>
<evidence type="ECO:0000313" key="5">
    <source>
        <dbReference type="EMBL" id="HIQ80889.1"/>
    </source>
</evidence>
<dbReference type="AlphaFoldDB" id="A0A9D0ZIH6"/>
<dbReference type="InterPro" id="IPR004843">
    <property type="entry name" value="Calcineurin-like_PHP"/>
</dbReference>
<feature type="transmembrane region" description="Helical" evidence="3">
    <location>
        <begin position="12"/>
        <end position="31"/>
    </location>
</feature>
<dbReference type="EMBL" id="DVFW01000028">
    <property type="protein sequence ID" value="HIQ80889.1"/>
    <property type="molecule type" value="Genomic_DNA"/>
</dbReference>
<protein>
    <submittedName>
        <fullName evidence="5">Metallophosphoesterase</fullName>
    </submittedName>
</protein>
<dbReference type="PANTHER" id="PTHR31302">
    <property type="entry name" value="TRANSMEMBRANE PROTEIN WITH METALLOPHOSPHOESTERASE DOMAIN-RELATED"/>
    <property type="match status" value="1"/>
</dbReference>
<keyword evidence="3" id="KW-0472">Membrane</keyword>
<dbReference type="GO" id="GO:0009245">
    <property type="term" value="P:lipid A biosynthetic process"/>
    <property type="evidence" value="ECO:0007669"/>
    <property type="project" value="TreeGrafter"/>
</dbReference>
<keyword evidence="3" id="KW-0812">Transmembrane</keyword>
<keyword evidence="3" id="KW-1133">Transmembrane helix</keyword>
<evidence type="ECO:0000256" key="3">
    <source>
        <dbReference type="SAM" id="Phobius"/>
    </source>
</evidence>
<keyword evidence="2" id="KW-0378">Hydrolase</keyword>
<feature type="domain" description="Calcineurin-like phosphoesterase" evidence="4">
    <location>
        <begin position="53"/>
        <end position="222"/>
    </location>
</feature>
<evidence type="ECO:0000259" key="4">
    <source>
        <dbReference type="Pfam" id="PF00149"/>
    </source>
</evidence>
<dbReference type="InterPro" id="IPR029052">
    <property type="entry name" value="Metallo-depent_PP-like"/>
</dbReference>